<dbReference type="HAMAP" id="MF_00508">
    <property type="entry name" value="Ribosomal_uS10"/>
    <property type="match status" value="1"/>
</dbReference>
<dbReference type="InterPro" id="IPR027486">
    <property type="entry name" value="Ribosomal_uS10_dom"/>
</dbReference>
<comment type="caution">
    <text evidence="6">The sequence shown here is derived from an EMBL/GenBank/DDBJ whole genome shotgun (WGS) entry which is preliminary data.</text>
</comment>
<name>A0A8J3MLP5_9RICK</name>
<feature type="domain" description="Small ribosomal subunit protein uS10" evidence="5">
    <location>
        <begin position="10"/>
        <end position="106"/>
    </location>
</feature>
<dbReference type="InterPro" id="IPR001848">
    <property type="entry name" value="Ribosomal_uS10"/>
</dbReference>
<dbReference type="NCBIfam" id="TIGR01049">
    <property type="entry name" value="rpsJ_bact"/>
    <property type="match status" value="1"/>
</dbReference>
<dbReference type="PRINTS" id="PR00971">
    <property type="entry name" value="RIBOSOMALS10"/>
</dbReference>
<dbReference type="GO" id="GO:0005840">
    <property type="term" value="C:ribosome"/>
    <property type="evidence" value="ECO:0007669"/>
    <property type="project" value="UniProtKB-KW"/>
</dbReference>
<dbReference type="SUPFAM" id="SSF54999">
    <property type="entry name" value="Ribosomal protein S10"/>
    <property type="match status" value="1"/>
</dbReference>
<evidence type="ECO:0000313" key="6">
    <source>
        <dbReference type="EMBL" id="GHM59149.1"/>
    </source>
</evidence>
<evidence type="ECO:0000313" key="7">
    <source>
        <dbReference type="Proteomes" id="UP000637906"/>
    </source>
</evidence>
<organism evidence="6 7">
    <name type="scientific">Candidatus Mesenet longicola</name>
    <dbReference type="NCBI Taxonomy" id="1892558"/>
    <lineage>
        <taxon>Bacteria</taxon>
        <taxon>Pseudomonadati</taxon>
        <taxon>Pseudomonadota</taxon>
        <taxon>Alphaproteobacteria</taxon>
        <taxon>Rickettsiales</taxon>
        <taxon>Anaplasmataceae</taxon>
        <taxon>Candidatus Mesenet</taxon>
    </lineage>
</organism>
<dbReference type="PANTHER" id="PTHR11700">
    <property type="entry name" value="30S RIBOSOMAL PROTEIN S10 FAMILY MEMBER"/>
    <property type="match status" value="1"/>
</dbReference>
<proteinExistence type="inferred from homology"/>
<comment type="similarity">
    <text evidence="1 4">Belongs to the universal ribosomal protein uS10 family.</text>
</comment>
<comment type="function">
    <text evidence="4">Involved in the binding of tRNA to the ribosomes.</text>
</comment>
<reference evidence="6 7" key="1">
    <citation type="journal article" date="2021" name="Microb. Ecol.">
        <title>Candidatus Mesenet longicola: Novel Endosymbionts of Brontispa longissima that Induce Cytoplasmic Incompatibility.</title>
        <authorList>
            <person name="Takano S."/>
            <person name="Gotoh Y."/>
            <person name="Hayashi T."/>
        </authorList>
    </citation>
    <scope>NUCLEOTIDE SEQUENCE [LARGE SCALE GENOMIC DNA]</scope>
    <source>
        <strain evidence="6">L5</strain>
    </source>
</reference>
<sequence length="113" mass="13270">MANTDKSQVYIIIRAFDSKCLEQNVVKLVLNFKKLGIKFKGPVYFPTKRENFTFKRSPHIDKKSQEQYKKDEFKRLLLLSSFDFNNALQRLDDDLSLSNGVEVSFKTKDKNNE</sequence>
<keyword evidence="3 4" id="KW-0687">Ribonucleoprotein</keyword>
<evidence type="ECO:0000256" key="2">
    <source>
        <dbReference type="ARBA" id="ARBA00022980"/>
    </source>
</evidence>
<dbReference type="EMBL" id="BNGU01000004">
    <property type="protein sequence ID" value="GHM59149.1"/>
    <property type="molecule type" value="Genomic_DNA"/>
</dbReference>
<dbReference type="GO" id="GO:1990904">
    <property type="term" value="C:ribonucleoprotein complex"/>
    <property type="evidence" value="ECO:0007669"/>
    <property type="project" value="UniProtKB-KW"/>
</dbReference>
<evidence type="ECO:0000259" key="5">
    <source>
        <dbReference type="SMART" id="SM01403"/>
    </source>
</evidence>
<keyword evidence="2 4" id="KW-0689">Ribosomal protein</keyword>
<evidence type="ECO:0000256" key="1">
    <source>
        <dbReference type="ARBA" id="ARBA00007102"/>
    </source>
</evidence>
<dbReference type="Pfam" id="PF00338">
    <property type="entry name" value="Ribosomal_S10"/>
    <property type="match status" value="1"/>
</dbReference>
<dbReference type="InterPro" id="IPR036838">
    <property type="entry name" value="Ribosomal_uS10_dom_sf"/>
</dbReference>
<keyword evidence="7" id="KW-1185">Reference proteome</keyword>
<dbReference type="AlphaFoldDB" id="A0A8J3MLP5"/>
<dbReference type="Gene3D" id="3.30.70.600">
    <property type="entry name" value="Ribosomal protein S10 domain"/>
    <property type="match status" value="1"/>
</dbReference>
<gene>
    <name evidence="4 6" type="primary">rpsJ</name>
    <name evidence="6" type="ORF">sL5_01420</name>
</gene>
<comment type="subunit">
    <text evidence="4">Part of the 30S ribosomal subunit.</text>
</comment>
<dbReference type="GO" id="GO:0003735">
    <property type="term" value="F:structural constituent of ribosome"/>
    <property type="evidence" value="ECO:0007669"/>
    <property type="project" value="InterPro"/>
</dbReference>
<dbReference type="GO" id="GO:0006412">
    <property type="term" value="P:translation"/>
    <property type="evidence" value="ECO:0007669"/>
    <property type="project" value="UniProtKB-UniRule"/>
</dbReference>
<evidence type="ECO:0000256" key="4">
    <source>
        <dbReference type="HAMAP-Rule" id="MF_00508"/>
    </source>
</evidence>
<protein>
    <recommendedName>
        <fullName evidence="4">Small ribosomal subunit protein uS10</fullName>
    </recommendedName>
</protein>
<dbReference type="GO" id="GO:0000049">
    <property type="term" value="F:tRNA binding"/>
    <property type="evidence" value="ECO:0007669"/>
    <property type="project" value="UniProtKB-UniRule"/>
</dbReference>
<dbReference type="SMART" id="SM01403">
    <property type="entry name" value="Ribosomal_S10"/>
    <property type="match status" value="1"/>
</dbReference>
<evidence type="ECO:0000256" key="3">
    <source>
        <dbReference type="ARBA" id="ARBA00023274"/>
    </source>
</evidence>
<dbReference type="Proteomes" id="UP000637906">
    <property type="component" value="Unassembled WGS sequence"/>
</dbReference>
<accession>A0A8J3MLP5</accession>